<accession>A0A1G2N7N1</accession>
<reference evidence="1 2" key="1">
    <citation type="journal article" date="2016" name="Nat. Commun.">
        <title>Thousands of microbial genomes shed light on interconnected biogeochemical processes in an aquifer system.</title>
        <authorList>
            <person name="Anantharaman K."/>
            <person name="Brown C.T."/>
            <person name="Hug L.A."/>
            <person name="Sharon I."/>
            <person name="Castelle C.J."/>
            <person name="Probst A.J."/>
            <person name="Thomas B.C."/>
            <person name="Singh A."/>
            <person name="Wilkins M.J."/>
            <person name="Karaoz U."/>
            <person name="Brodie E.L."/>
            <person name="Williams K.H."/>
            <person name="Hubbard S.S."/>
            <person name="Banfield J.F."/>
        </authorList>
    </citation>
    <scope>NUCLEOTIDE SEQUENCE [LARGE SCALE GENOMIC DNA]</scope>
</reference>
<evidence type="ECO:0000313" key="2">
    <source>
        <dbReference type="Proteomes" id="UP000176221"/>
    </source>
</evidence>
<evidence type="ECO:0000313" key="1">
    <source>
        <dbReference type="EMBL" id="OHA32156.1"/>
    </source>
</evidence>
<dbReference type="AlphaFoldDB" id="A0A1G2N7N1"/>
<gene>
    <name evidence="1" type="ORF">A2928_00490</name>
</gene>
<name>A0A1G2N7N1_9BACT</name>
<sequence length="90" mass="10787">MRAAFGKFNEELNTQNEAQSFSKSRKIYIWCRTKKGRHSVTNRSRNFLIAHIFHDQGIIYPSQVYVKFLKIDARHRHKRQATECTIYRTL</sequence>
<dbReference type="EMBL" id="MHRX01000052">
    <property type="protein sequence ID" value="OHA32156.1"/>
    <property type="molecule type" value="Genomic_DNA"/>
</dbReference>
<comment type="caution">
    <text evidence="1">The sequence shown here is derived from an EMBL/GenBank/DDBJ whole genome shotgun (WGS) entry which is preliminary data.</text>
</comment>
<dbReference type="Proteomes" id="UP000176221">
    <property type="component" value="Unassembled WGS sequence"/>
</dbReference>
<organism evidence="1 2">
    <name type="scientific">Candidatus Taylorbacteria bacterium RIFCSPLOWO2_01_FULL_45_15b</name>
    <dbReference type="NCBI Taxonomy" id="1802319"/>
    <lineage>
        <taxon>Bacteria</taxon>
        <taxon>Candidatus Tayloriibacteriota</taxon>
    </lineage>
</organism>
<protein>
    <submittedName>
        <fullName evidence="1">Uncharacterized protein</fullName>
    </submittedName>
</protein>
<proteinExistence type="predicted"/>